<evidence type="ECO:0000313" key="4">
    <source>
        <dbReference type="Proteomes" id="UP000223913"/>
    </source>
</evidence>
<feature type="domain" description="Outer membrane protein beta-barrel" evidence="2">
    <location>
        <begin position="38"/>
        <end position="180"/>
    </location>
</feature>
<keyword evidence="1" id="KW-0732">Signal</keyword>
<dbReference type="InterPro" id="IPR025665">
    <property type="entry name" value="Beta-barrel_OMP_2"/>
</dbReference>
<reference evidence="3 4" key="1">
    <citation type="submission" date="2017-10" db="EMBL/GenBank/DDBJ databases">
        <title>The draft genome sequence of Lewinella nigricans NBRC 102662.</title>
        <authorList>
            <person name="Wang K."/>
        </authorList>
    </citation>
    <scope>NUCLEOTIDE SEQUENCE [LARGE SCALE GENOMIC DNA]</scope>
    <source>
        <strain evidence="3 4">NBRC 102662</strain>
    </source>
</reference>
<organism evidence="3 4">
    <name type="scientific">Flavilitoribacter nigricans (strain ATCC 23147 / DSM 23189 / NBRC 102662 / NCIMB 1420 / SS-2)</name>
    <name type="common">Lewinella nigricans</name>
    <dbReference type="NCBI Taxonomy" id="1122177"/>
    <lineage>
        <taxon>Bacteria</taxon>
        <taxon>Pseudomonadati</taxon>
        <taxon>Bacteroidota</taxon>
        <taxon>Saprospiria</taxon>
        <taxon>Saprospirales</taxon>
        <taxon>Lewinellaceae</taxon>
        <taxon>Flavilitoribacter</taxon>
    </lineage>
</organism>
<dbReference type="OrthoDB" id="1007524at2"/>
<dbReference type="RefSeq" id="WP_099150765.1">
    <property type="nucleotide sequence ID" value="NZ_PDUD01000020.1"/>
</dbReference>
<feature type="signal peptide" evidence="1">
    <location>
        <begin position="1"/>
        <end position="25"/>
    </location>
</feature>
<dbReference type="Pfam" id="PF13568">
    <property type="entry name" value="OMP_b-brl_2"/>
    <property type="match status" value="1"/>
</dbReference>
<feature type="chain" id="PRO_5013016910" description="Outer membrane protein beta-barrel domain-containing protein" evidence="1">
    <location>
        <begin position="26"/>
        <end position="211"/>
    </location>
</feature>
<sequence length="211" mass="23513">MMKKADLLFCCFLLIALSFSAVGRAQTFAGIGGGGGLTPSTGVRVALPLEVQLSEHVFLFGGPAFILRRNLELLRKLPANRDYNSAEISYLSLPIMMKIRLDWEPVRLYGLAGIEVNYGLRFNANGIEDYRLFRERIDFDEVVVNRLDGGFAVGAGIETDLHRDRRIFADLRYYLGVLDIDGVSLGEIYNEGVFVTLGLMMPLSLSRGENR</sequence>
<accession>A0A2D0NB09</accession>
<proteinExistence type="predicted"/>
<evidence type="ECO:0000259" key="2">
    <source>
        <dbReference type="Pfam" id="PF13568"/>
    </source>
</evidence>
<dbReference type="AlphaFoldDB" id="A0A2D0NB09"/>
<gene>
    <name evidence="3" type="ORF">CRP01_14430</name>
</gene>
<dbReference type="Proteomes" id="UP000223913">
    <property type="component" value="Unassembled WGS sequence"/>
</dbReference>
<name>A0A2D0NB09_FLAN2</name>
<keyword evidence="4" id="KW-1185">Reference proteome</keyword>
<evidence type="ECO:0000313" key="3">
    <source>
        <dbReference type="EMBL" id="PHN05675.1"/>
    </source>
</evidence>
<comment type="caution">
    <text evidence="3">The sequence shown here is derived from an EMBL/GenBank/DDBJ whole genome shotgun (WGS) entry which is preliminary data.</text>
</comment>
<dbReference type="EMBL" id="PDUD01000020">
    <property type="protein sequence ID" value="PHN05675.1"/>
    <property type="molecule type" value="Genomic_DNA"/>
</dbReference>
<protein>
    <recommendedName>
        <fullName evidence="2">Outer membrane protein beta-barrel domain-containing protein</fullName>
    </recommendedName>
</protein>
<evidence type="ECO:0000256" key="1">
    <source>
        <dbReference type="SAM" id="SignalP"/>
    </source>
</evidence>